<proteinExistence type="predicted"/>
<comment type="caution">
    <text evidence="1">The sequence shown here is derived from an EMBL/GenBank/DDBJ whole genome shotgun (WGS) entry which is preliminary data.</text>
</comment>
<name>A0ACC2UYU6_9TREE</name>
<accession>A0ACC2UYU6</accession>
<sequence>MLFSRDPHDNNVLLLEQFPSDVGILLDIIADNPETITNPNLTITQCLRLYQMADEYELHSALRQQIYLLIGRHIIENPFEALAVACKREKLDMELACLAIKSFHLVPPSGLSKASRHVYKQTQYATSWIDLMNPANWTVHYIERCGPLAFSSYIGAYLENCCTPKGVVQQAASEEQRAKLMAKVAITFKSRYLERLPRIF</sequence>
<gene>
    <name evidence="1" type="ORF">QFC19_008780</name>
</gene>
<keyword evidence="2" id="KW-1185">Reference proteome</keyword>
<organism evidence="1 2">
    <name type="scientific">Naganishia cerealis</name>
    <dbReference type="NCBI Taxonomy" id="610337"/>
    <lineage>
        <taxon>Eukaryota</taxon>
        <taxon>Fungi</taxon>
        <taxon>Dikarya</taxon>
        <taxon>Basidiomycota</taxon>
        <taxon>Agaricomycotina</taxon>
        <taxon>Tremellomycetes</taxon>
        <taxon>Filobasidiales</taxon>
        <taxon>Filobasidiaceae</taxon>
        <taxon>Naganishia</taxon>
    </lineage>
</organism>
<evidence type="ECO:0000313" key="2">
    <source>
        <dbReference type="Proteomes" id="UP001241377"/>
    </source>
</evidence>
<reference evidence="1" key="1">
    <citation type="submission" date="2023-04" db="EMBL/GenBank/DDBJ databases">
        <title>Draft Genome sequencing of Naganishia species isolated from polar environments using Oxford Nanopore Technology.</title>
        <authorList>
            <person name="Leo P."/>
            <person name="Venkateswaran K."/>
        </authorList>
    </citation>
    <scope>NUCLEOTIDE SEQUENCE</scope>
    <source>
        <strain evidence="1">MNA-CCFEE 5261</strain>
    </source>
</reference>
<dbReference type="EMBL" id="JASBWR010000137">
    <property type="protein sequence ID" value="KAJ9092243.1"/>
    <property type="molecule type" value="Genomic_DNA"/>
</dbReference>
<evidence type="ECO:0000313" key="1">
    <source>
        <dbReference type="EMBL" id="KAJ9092243.1"/>
    </source>
</evidence>
<dbReference type="Proteomes" id="UP001241377">
    <property type="component" value="Unassembled WGS sequence"/>
</dbReference>
<protein>
    <submittedName>
        <fullName evidence="1">Uncharacterized protein</fullName>
    </submittedName>
</protein>